<proteinExistence type="predicted"/>
<feature type="transmembrane region" description="Helical" evidence="2">
    <location>
        <begin position="213"/>
        <end position="239"/>
    </location>
</feature>
<dbReference type="eggNOG" id="ENOG502S2W2">
    <property type="taxonomic scope" value="Eukaryota"/>
</dbReference>
<feature type="transmembrane region" description="Helical" evidence="2">
    <location>
        <begin position="314"/>
        <end position="336"/>
    </location>
</feature>
<sequence length="353" mass="39489">MVLEKREAWLSSPSTDPRKRPHTTGIQSLDETLATMFVFYWPVLDGSFPGLSLMFSNYFGTITLSLVLVSLESLRKGNRTSSSSTFFSPTLWGMIGIMVTLAISIPWYLTVHLLISSTASHPTIENLSIPIHELRALIFNVVFGLVLPCLAVALPESITGLLFTRQSAIALWQLWPFWSTAVHFIAKQFIPVAERDADPRAQWEKTRTAFRLVYGLTFAVAAITHVSTWAISLTAAYALPNLLTVETVSALHPTNVFLNTWPWLPIKTDSIGQGTLWLIQWDQVFAAGAMYWWSLDLYRAAHATQGKKMDWGCLALKSMAFCVVSGFTGAAVELLWEREEMVMEAGRPKQKTK</sequence>
<dbReference type="HOGENOM" id="CLU_038717_0_0_1"/>
<organism evidence="3 4">
    <name type="scientific">Metarhizium robertsii</name>
    <dbReference type="NCBI Taxonomy" id="568076"/>
    <lineage>
        <taxon>Eukaryota</taxon>
        <taxon>Fungi</taxon>
        <taxon>Dikarya</taxon>
        <taxon>Ascomycota</taxon>
        <taxon>Pezizomycotina</taxon>
        <taxon>Sordariomycetes</taxon>
        <taxon>Hypocreomycetidae</taxon>
        <taxon>Hypocreales</taxon>
        <taxon>Clavicipitaceae</taxon>
        <taxon>Metarhizium</taxon>
    </lineage>
</organism>
<feature type="region of interest" description="Disordered" evidence="1">
    <location>
        <begin position="1"/>
        <end position="24"/>
    </location>
</feature>
<evidence type="ECO:0000256" key="2">
    <source>
        <dbReference type="SAM" id="Phobius"/>
    </source>
</evidence>
<comment type="caution">
    <text evidence="3">The sequence shown here is derived from an EMBL/GenBank/DDBJ whole genome shotgun (WGS) entry which is preliminary data.</text>
</comment>
<dbReference type="Proteomes" id="UP000030151">
    <property type="component" value="Unassembled WGS sequence"/>
</dbReference>
<protein>
    <submittedName>
        <fullName evidence="3">Uncharacterized protein</fullName>
    </submittedName>
</protein>
<feature type="transmembrane region" description="Helical" evidence="2">
    <location>
        <begin position="51"/>
        <end position="71"/>
    </location>
</feature>
<evidence type="ECO:0000313" key="3">
    <source>
        <dbReference type="EMBL" id="EXU98421.1"/>
    </source>
</evidence>
<feature type="transmembrane region" description="Helical" evidence="2">
    <location>
        <begin position="91"/>
        <end position="115"/>
    </location>
</feature>
<dbReference type="EMBL" id="JELW01000026">
    <property type="protein sequence ID" value="EXU98421.1"/>
    <property type="molecule type" value="Genomic_DNA"/>
</dbReference>
<keyword evidence="2" id="KW-0472">Membrane</keyword>
<accession>A0A0A1UR21</accession>
<dbReference type="AlphaFoldDB" id="A0A0A1UR21"/>
<keyword evidence="2" id="KW-1133">Transmembrane helix</keyword>
<feature type="transmembrane region" description="Helical" evidence="2">
    <location>
        <begin position="136"/>
        <end position="154"/>
    </location>
</feature>
<reference evidence="3 4" key="1">
    <citation type="submission" date="2014-02" db="EMBL/GenBank/DDBJ databases">
        <title>The genome sequence of the entomopathogenic fungus Metarhizium robertsii ARSEF 2575.</title>
        <authorList>
            <person name="Giuliano Garisto Donzelli B."/>
            <person name="Roe B.A."/>
            <person name="Macmil S.L."/>
            <person name="Krasnoff S.B."/>
            <person name="Gibson D.M."/>
        </authorList>
    </citation>
    <scope>NUCLEOTIDE SEQUENCE [LARGE SCALE GENOMIC DNA]</scope>
    <source>
        <strain evidence="3 4">ARSEF 2575</strain>
    </source>
</reference>
<name>A0A0A1UR21_9HYPO</name>
<keyword evidence="2" id="KW-0812">Transmembrane</keyword>
<evidence type="ECO:0000256" key="1">
    <source>
        <dbReference type="SAM" id="MobiDB-lite"/>
    </source>
</evidence>
<evidence type="ECO:0000313" key="4">
    <source>
        <dbReference type="Proteomes" id="UP000030151"/>
    </source>
</evidence>
<gene>
    <name evidence="3" type="ORF">X797_008368</name>
</gene>